<name>A0A4R0R4E7_9APHY</name>
<accession>A0A4R0R4E7</accession>
<keyword evidence="3" id="KW-1185">Reference proteome</keyword>
<dbReference type="Gene3D" id="3.90.180.10">
    <property type="entry name" value="Medium-chain alcohol dehydrogenases, catalytic domain"/>
    <property type="match status" value="1"/>
</dbReference>
<dbReference type="Pfam" id="PF00107">
    <property type="entry name" value="ADH_zinc_N"/>
    <property type="match status" value="1"/>
</dbReference>
<dbReference type="OrthoDB" id="3233595at2759"/>
<dbReference type="GO" id="GO:0016651">
    <property type="term" value="F:oxidoreductase activity, acting on NAD(P)H"/>
    <property type="evidence" value="ECO:0007669"/>
    <property type="project" value="InterPro"/>
</dbReference>
<protein>
    <recommendedName>
        <fullName evidence="1">Enoyl reductase (ER) domain-containing protein</fullName>
    </recommendedName>
</protein>
<dbReference type="SUPFAM" id="SSF51735">
    <property type="entry name" value="NAD(P)-binding Rossmann-fold domains"/>
    <property type="match status" value="1"/>
</dbReference>
<dbReference type="SUPFAM" id="SSF50129">
    <property type="entry name" value="GroES-like"/>
    <property type="match status" value="1"/>
</dbReference>
<dbReference type="EMBL" id="RWJN01000394">
    <property type="protein sequence ID" value="TCD62190.1"/>
    <property type="molecule type" value="Genomic_DNA"/>
</dbReference>
<dbReference type="InterPro" id="IPR036291">
    <property type="entry name" value="NAD(P)-bd_dom_sf"/>
</dbReference>
<proteinExistence type="predicted"/>
<dbReference type="AlphaFoldDB" id="A0A4R0R4E7"/>
<dbReference type="InterPro" id="IPR047122">
    <property type="entry name" value="Trans-enoyl_RdTase-like"/>
</dbReference>
<dbReference type="PANTHER" id="PTHR45348:SF2">
    <property type="entry name" value="ZINC-TYPE ALCOHOL DEHYDROGENASE-LIKE PROTEIN C2E1P3.01"/>
    <property type="match status" value="1"/>
</dbReference>
<gene>
    <name evidence="2" type="ORF">EIP91_007248</name>
</gene>
<dbReference type="InterPro" id="IPR013149">
    <property type="entry name" value="ADH-like_C"/>
</dbReference>
<feature type="domain" description="Enoyl reductase (ER)" evidence="1">
    <location>
        <begin position="19"/>
        <end position="341"/>
    </location>
</feature>
<reference evidence="2 3" key="1">
    <citation type="submission" date="2018-11" db="EMBL/GenBank/DDBJ databases">
        <title>Genome assembly of Steccherinum ochraceum LE-BIN_3174, the white-rot fungus of the Steccherinaceae family (The Residual Polyporoid clade, Polyporales, Basidiomycota).</title>
        <authorList>
            <person name="Fedorova T.V."/>
            <person name="Glazunova O.A."/>
            <person name="Landesman E.O."/>
            <person name="Moiseenko K.V."/>
            <person name="Psurtseva N.V."/>
            <person name="Savinova O.S."/>
            <person name="Shakhova N.V."/>
            <person name="Tyazhelova T.V."/>
            <person name="Vasina D.V."/>
        </authorList>
    </citation>
    <scope>NUCLEOTIDE SEQUENCE [LARGE SCALE GENOMIC DNA]</scope>
    <source>
        <strain evidence="2 3">LE-BIN_3174</strain>
    </source>
</reference>
<dbReference type="PANTHER" id="PTHR45348">
    <property type="entry name" value="HYPOTHETICAL OXIDOREDUCTASE (EUROFUNG)"/>
    <property type="match status" value="1"/>
</dbReference>
<evidence type="ECO:0000259" key="1">
    <source>
        <dbReference type="SMART" id="SM00829"/>
    </source>
</evidence>
<dbReference type="SMART" id="SM00829">
    <property type="entry name" value="PKS_ER"/>
    <property type="match status" value="1"/>
</dbReference>
<sequence length="350" mass="36747">MLPPVATQHKALFLESENGPYIVKNVKTSDPGPGEVLVKVEAASLNPVDWKIHNFIKEFPLPIGCDSAGVVAQVGEGVTRVQVGDRVAHQGGYAVRIATFQEYTIIDEELVVKIPDSMSFDQAASIPVAVAAPAIGLYGDKVPLGGAGLIAPWQHGGHTEYAKKPILVMGGASSVGQYAIQFATISRFSPIITTVSPENKDLAASTGATHTLGRSLSPSTLADAVVAITSDPITVVFDAISTPETQEAAYKILAPGGTLVVVQDEAIKTKQDDKKVVRVIASGHIPANARFAKDLYAHLGDALASGEIKPCEVEILPGGLNGVAEGLERLKNGTVRAKKLVIRPPETSDL</sequence>
<dbReference type="STRING" id="92696.A0A4R0R4E7"/>
<dbReference type="InterPro" id="IPR013154">
    <property type="entry name" value="ADH-like_N"/>
</dbReference>
<dbReference type="Gene3D" id="3.40.50.720">
    <property type="entry name" value="NAD(P)-binding Rossmann-like Domain"/>
    <property type="match status" value="1"/>
</dbReference>
<evidence type="ECO:0000313" key="3">
    <source>
        <dbReference type="Proteomes" id="UP000292702"/>
    </source>
</evidence>
<comment type="caution">
    <text evidence="2">The sequence shown here is derived from an EMBL/GenBank/DDBJ whole genome shotgun (WGS) entry which is preliminary data.</text>
</comment>
<dbReference type="InterPro" id="IPR020843">
    <property type="entry name" value="ER"/>
</dbReference>
<dbReference type="CDD" id="cd08249">
    <property type="entry name" value="enoyl_reductase_like"/>
    <property type="match status" value="1"/>
</dbReference>
<dbReference type="Proteomes" id="UP000292702">
    <property type="component" value="Unassembled WGS sequence"/>
</dbReference>
<dbReference type="Pfam" id="PF08240">
    <property type="entry name" value="ADH_N"/>
    <property type="match status" value="1"/>
</dbReference>
<dbReference type="InterPro" id="IPR011032">
    <property type="entry name" value="GroES-like_sf"/>
</dbReference>
<evidence type="ECO:0000313" key="2">
    <source>
        <dbReference type="EMBL" id="TCD62190.1"/>
    </source>
</evidence>
<organism evidence="2 3">
    <name type="scientific">Steccherinum ochraceum</name>
    <dbReference type="NCBI Taxonomy" id="92696"/>
    <lineage>
        <taxon>Eukaryota</taxon>
        <taxon>Fungi</taxon>
        <taxon>Dikarya</taxon>
        <taxon>Basidiomycota</taxon>
        <taxon>Agaricomycotina</taxon>
        <taxon>Agaricomycetes</taxon>
        <taxon>Polyporales</taxon>
        <taxon>Steccherinaceae</taxon>
        <taxon>Steccherinum</taxon>
    </lineage>
</organism>